<proteinExistence type="predicted"/>
<dbReference type="PANTHER" id="PTHR31635:SF196">
    <property type="entry name" value="REVERSE TRANSCRIPTASE DOMAIN-CONTAINING PROTEIN-RELATED"/>
    <property type="match status" value="1"/>
</dbReference>
<evidence type="ECO:0000313" key="1">
    <source>
        <dbReference type="EMBL" id="CAH2305469.1"/>
    </source>
</evidence>
<dbReference type="PANTHER" id="PTHR31635">
    <property type="entry name" value="REVERSE TRANSCRIPTASE DOMAIN-CONTAINING PROTEIN-RELATED"/>
    <property type="match status" value="1"/>
</dbReference>
<accession>A0AAD1SLL1</accession>
<reference evidence="1" key="1">
    <citation type="submission" date="2022-03" db="EMBL/GenBank/DDBJ databases">
        <authorList>
            <person name="Alioto T."/>
            <person name="Alioto T."/>
            <person name="Gomez Garrido J."/>
        </authorList>
    </citation>
    <scope>NUCLEOTIDE SEQUENCE</scope>
</reference>
<dbReference type="Proteomes" id="UP001295444">
    <property type="component" value="Chromosome 07"/>
</dbReference>
<dbReference type="EMBL" id="OW240918">
    <property type="protein sequence ID" value="CAH2305469.1"/>
    <property type="molecule type" value="Genomic_DNA"/>
</dbReference>
<organism evidence="1 2">
    <name type="scientific">Pelobates cultripes</name>
    <name type="common">Western spadefoot toad</name>
    <dbReference type="NCBI Taxonomy" id="61616"/>
    <lineage>
        <taxon>Eukaryota</taxon>
        <taxon>Metazoa</taxon>
        <taxon>Chordata</taxon>
        <taxon>Craniata</taxon>
        <taxon>Vertebrata</taxon>
        <taxon>Euteleostomi</taxon>
        <taxon>Amphibia</taxon>
        <taxon>Batrachia</taxon>
        <taxon>Anura</taxon>
        <taxon>Pelobatoidea</taxon>
        <taxon>Pelobatidae</taxon>
        <taxon>Pelobates</taxon>
    </lineage>
</organism>
<name>A0AAD1SLL1_PELCU</name>
<dbReference type="AlphaFoldDB" id="A0AAD1SLL1"/>
<protein>
    <submittedName>
        <fullName evidence="1">Uncharacterized protein</fullName>
    </submittedName>
</protein>
<evidence type="ECO:0000313" key="2">
    <source>
        <dbReference type="Proteomes" id="UP001295444"/>
    </source>
</evidence>
<keyword evidence="2" id="KW-1185">Reference proteome</keyword>
<gene>
    <name evidence="1" type="ORF">PECUL_23A049572</name>
</gene>
<sequence>MLPIYVNPTFYKHIQAILSSFIWESRKPRLAMSLLQKRADKGGLGFPDIHKYHKASFLEAAIKFHTPKGTFQWVDMENARAPGGSLVGMLWTPAHTRPNMLHLFNTSITTIKQWDTLHRTQHKLNKFHPRAPITALNSLTPGLTMNSWIKHGIKHIVDTYQDHRLMPFPDLQRKFDLPNASVFQYLQLQSMATYKILTKSDMTSTNLQHLDPLHDQCWLSPTKPKALSLCYNILLNAVAMKTPNYEQQWHTEYDSSPSGNTWLQSLNALKGITNCYSHLEAHKKLVYRWYLTPSKLHKIYPSVSERCWRCGGAKGTMFHIWWECPVLAPLWGHVKDILELLNITTVTLDPLTCLFLLLPPSLTKPLKQVTILTILAARNLIAQGWKHTHCPTKQQLMDKLHQYYIYEQLSTTSITQSLRFQDTWKTWADIYTPNKRQDKDHATYPSSSSALHPEP</sequence>